<evidence type="ECO:0000256" key="1">
    <source>
        <dbReference type="ARBA" id="ARBA00022574"/>
    </source>
</evidence>
<evidence type="ECO:0000313" key="3">
    <source>
        <dbReference type="EMBL" id="KAL0635533.1"/>
    </source>
</evidence>
<dbReference type="Proteomes" id="UP001447188">
    <property type="component" value="Unassembled WGS sequence"/>
</dbReference>
<dbReference type="InterPro" id="IPR052254">
    <property type="entry name" value="CUL4-DDB1_E3_ligase_receptor"/>
</dbReference>
<dbReference type="SUPFAM" id="SSF50978">
    <property type="entry name" value="WD40 repeat-like"/>
    <property type="match status" value="1"/>
</dbReference>
<organism evidence="3 4">
    <name type="scientific">Discina gigas</name>
    <dbReference type="NCBI Taxonomy" id="1032678"/>
    <lineage>
        <taxon>Eukaryota</taxon>
        <taxon>Fungi</taxon>
        <taxon>Dikarya</taxon>
        <taxon>Ascomycota</taxon>
        <taxon>Pezizomycotina</taxon>
        <taxon>Pezizomycetes</taxon>
        <taxon>Pezizales</taxon>
        <taxon>Discinaceae</taxon>
        <taxon>Discina</taxon>
    </lineage>
</organism>
<protein>
    <submittedName>
        <fullName evidence="3">Uncharacterized protein</fullName>
    </submittedName>
</protein>
<comment type="caution">
    <text evidence="3">The sequence shown here is derived from an EMBL/GenBank/DDBJ whole genome shotgun (WGS) entry which is preliminary data.</text>
</comment>
<sequence>MPYGDQGPASLFIRGHVGLFVSQKDTDSIVPRWQERIAPGQSLVFSHPVRSIWTSTASTQTGDIALGVSTGVICMREHPNDWDRHLFLTGSDVFAVEFLPTESSVLLCGSRDGAMRLFDMRVRQTDVGQSNLVVRHKSSITHIRHLNEVTTVVHGPQKCALYDLRFPHPGSPSKAFAEPTNPVMTYEQVHDQQGYMLMLGFDVCKERQLMVVASEDQRVRLFSMVTGNVLESVLGKDPFSHPSKVLRFCDEEQGGGVESIMAANGPALEHFKI</sequence>
<accession>A0ABR3GHU6</accession>
<dbReference type="PANTHER" id="PTHR44472">
    <property type="entry name" value="DDB1- AND CUL4-ASSOCIATED FACTOR 4-RELATED"/>
    <property type="match status" value="1"/>
</dbReference>
<keyword evidence="1" id="KW-0853">WD repeat</keyword>
<evidence type="ECO:0000313" key="4">
    <source>
        <dbReference type="Proteomes" id="UP001447188"/>
    </source>
</evidence>
<keyword evidence="2" id="KW-0677">Repeat</keyword>
<dbReference type="InterPro" id="IPR015943">
    <property type="entry name" value="WD40/YVTN_repeat-like_dom_sf"/>
</dbReference>
<dbReference type="EMBL" id="JBBBZM010000067">
    <property type="protein sequence ID" value="KAL0635533.1"/>
    <property type="molecule type" value="Genomic_DNA"/>
</dbReference>
<proteinExistence type="predicted"/>
<evidence type="ECO:0000256" key="2">
    <source>
        <dbReference type="ARBA" id="ARBA00022737"/>
    </source>
</evidence>
<dbReference type="PANTHER" id="PTHR44472:SF1">
    <property type="entry name" value="DDB1 AND CUL4 ASSOCIATED FACTOR 4"/>
    <property type="match status" value="1"/>
</dbReference>
<dbReference type="Gene3D" id="2.130.10.10">
    <property type="entry name" value="YVTN repeat-like/Quinoprotein amine dehydrogenase"/>
    <property type="match status" value="1"/>
</dbReference>
<dbReference type="InterPro" id="IPR036322">
    <property type="entry name" value="WD40_repeat_dom_sf"/>
</dbReference>
<gene>
    <name evidence="3" type="ORF">Q9L58_005464</name>
</gene>
<keyword evidence="4" id="KW-1185">Reference proteome</keyword>
<name>A0ABR3GHU6_9PEZI</name>
<reference evidence="3 4" key="1">
    <citation type="submission" date="2024-02" db="EMBL/GenBank/DDBJ databases">
        <title>Discinaceae phylogenomics.</title>
        <authorList>
            <person name="Dirks A.C."/>
            <person name="James T.Y."/>
        </authorList>
    </citation>
    <scope>NUCLEOTIDE SEQUENCE [LARGE SCALE GENOMIC DNA]</scope>
    <source>
        <strain evidence="3 4">ACD0624</strain>
    </source>
</reference>